<accession>A0A6N4SW61</accession>
<name>A0A6N4SW61_CYTH3</name>
<dbReference type="RefSeq" id="WP_011586802.1">
    <property type="nucleotide sequence ID" value="NC_008255.1"/>
</dbReference>
<reference evidence="2 3" key="1">
    <citation type="journal article" date="2007" name="Appl. Environ. Microbiol.">
        <title>Genome sequence of the cellulolytic gliding bacterium Cytophaga hutchinsonii.</title>
        <authorList>
            <person name="Xie G."/>
            <person name="Bruce D.C."/>
            <person name="Challacombe J.F."/>
            <person name="Chertkov O."/>
            <person name="Detter J.C."/>
            <person name="Gilna P."/>
            <person name="Han C.S."/>
            <person name="Lucas S."/>
            <person name="Misra M."/>
            <person name="Myers G.L."/>
            <person name="Richardson P."/>
            <person name="Tapia R."/>
            <person name="Thayer N."/>
            <person name="Thompson L.S."/>
            <person name="Brettin T.S."/>
            <person name="Henrissat B."/>
            <person name="Wilson D.B."/>
            <person name="McBride M.J."/>
        </authorList>
    </citation>
    <scope>NUCLEOTIDE SEQUENCE [LARGE SCALE GENOMIC DNA]</scope>
    <source>
        <strain evidence="3">ATCC 33406 / DSM 1761 / CIP 103989 / NBRC 15051 / NCIMB 9469 / D465</strain>
    </source>
</reference>
<dbReference type="EMBL" id="CP000383">
    <property type="protein sequence ID" value="ABG60695.1"/>
    <property type="molecule type" value="Genomic_DNA"/>
</dbReference>
<dbReference type="Pfam" id="PF04168">
    <property type="entry name" value="Alpha-E"/>
    <property type="match status" value="1"/>
</dbReference>
<dbReference type="KEGG" id="chu:CHU_3461"/>
<evidence type="ECO:0000313" key="2">
    <source>
        <dbReference type="EMBL" id="ABG60695.1"/>
    </source>
</evidence>
<dbReference type="AlphaFoldDB" id="A0A6N4SW61"/>
<dbReference type="PANTHER" id="PTHR34595:SF7">
    <property type="entry name" value="SLL1039 PROTEIN"/>
    <property type="match status" value="1"/>
</dbReference>
<dbReference type="PANTHER" id="PTHR34595">
    <property type="entry name" value="BLR5612 PROTEIN"/>
    <property type="match status" value="1"/>
</dbReference>
<proteinExistence type="predicted"/>
<evidence type="ECO:0000259" key="1">
    <source>
        <dbReference type="Pfam" id="PF04168"/>
    </source>
</evidence>
<organism evidence="2 3">
    <name type="scientific">Cytophaga hutchinsonii (strain ATCC 33406 / DSM 1761 / CIP 103989 / NBRC 15051 / NCIMB 9469 / D465)</name>
    <dbReference type="NCBI Taxonomy" id="269798"/>
    <lineage>
        <taxon>Bacteria</taxon>
        <taxon>Pseudomonadati</taxon>
        <taxon>Bacteroidota</taxon>
        <taxon>Cytophagia</taxon>
        <taxon>Cytophagales</taxon>
        <taxon>Cytophagaceae</taxon>
        <taxon>Cytophaga</taxon>
    </lineage>
</organism>
<protein>
    <recommendedName>
        <fullName evidence="1">DUF403 domain-containing protein</fullName>
    </recommendedName>
</protein>
<gene>
    <name evidence="2" type="ordered locus">CHU_3461</name>
</gene>
<feature type="domain" description="DUF403" evidence="1">
    <location>
        <begin position="1"/>
        <end position="313"/>
    </location>
</feature>
<dbReference type="Proteomes" id="UP000001822">
    <property type="component" value="Chromosome"/>
</dbReference>
<dbReference type="InterPro" id="IPR007296">
    <property type="entry name" value="DUF403"/>
</dbReference>
<dbReference type="InterPro" id="IPR051680">
    <property type="entry name" value="ATP-dep_Glu-Cys_Ligase-2"/>
</dbReference>
<dbReference type="OrthoDB" id="9803532at2"/>
<keyword evidence="3" id="KW-1185">Reference proteome</keyword>
<evidence type="ECO:0000313" key="3">
    <source>
        <dbReference type="Proteomes" id="UP000001822"/>
    </source>
</evidence>
<sequence length="315" mass="36746">MLSRIAGNLFWMGRYLERTEHISRFSQAHYFFSIDAPKSVKKEHILESVLNMAGSYVEYLGSGNKMETMEVAYYIGLNEFNASSIKHSIVKARENARGAKDSISSELWQSINTFYHSINLMDRATFNEMGIYEFSKNVLQNSSVIKGNIDNTLLHEEAWSIIHLGQHIERTTQVIRMIVTKINDINRIPKKEYYNMIELFENVNLLKSTEAYDMSKIFYREVPSVSHSLEFLTLNRNFPKSIVYNLRHIEHCLLRITNLSKHETNSLEFYASKLLCTVKYTSIQDIEKEPLAFYNDLLNKVAKLADMLETKYLQY</sequence>